<evidence type="ECO:0000256" key="1">
    <source>
        <dbReference type="SAM" id="Phobius"/>
    </source>
</evidence>
<accession>A0A2Z3HBH7</accession>
<keyword evidence="1" id="KW-1133">Transmembrane helix</keyword>
<feature type="transmembrane region" description="Helical" evidence="1">
    <location>
        <begin position="46"/>
        <end position="71"/>
    </location>
</feature>
<name>A0A2Z3HBH7_9BACT</name>
<protein>
    <submittedName>
        <fullName evidence="2">Uncharacterized protein</fullName>
    </submittedName>
</protein>
<feature type="transmembrane region" description="Helical" evidence="1">
    <location>
        <begin position="91"/>
        <end position="118"/>
    </location>
</feature>
<reference evidence="2 3" key="1">
    <citation type="submission" date="2018-01" db="EMBL/GenBank/DDBJ databases">
        <title>G. obscuriglobus.</title>
        <authorList>
            <person name="Franke J."/>
            <person name="Blomberg W."/>
            <person name="Selmecki A."/>
        </authorList>
    </citation>
    <scope>NUCLEOTIDE SEQUENCE [LARGE SCALE GENOMIC DNA]</scope>
    <source>
        <strain evidence="2 3">DSM 5831</strain>
    </source>
</reference>
<evidence type="ECO:0000313" key="2">
    <source>
        <dbReference type="EMBL" id="AWM38994.1"/>
    </source>
</evidence>
<dbReference type="Proteomes" id="UP000245802">
    <property type="component" value="Chromosome"/>
</dbReference>
<dbReference type="RefSeq" id="WP_010039189.1">
    <property type="nucleotide sequence ID" value="NZ_CP025958.1"/>
</dbReference>
<keyword evidence="1" id="KW-0812">Transmembrane</keyword>
<dbReference type="AlphaFoldDB" id="A0A2Z3HBH7"/>
<keyword evidence="3" id="KW-1185">Reference proteome</keyword>
<dbReference type="EMBL" id="CP025958">
    <property type="protein sequence ID" value="AWM38994.1"/>
    <property type="molecule type" value="Genomic_DNA"/>
</dbReference>
<evidence type="ECO:0000313" key="3">
    <source>
        <dbReference type="Proteomes" id="UP000245802"/>
    </source>
</evidence>
<feature type="transmembrane region" description="Helical" evidence="1">
    <location>
        <begin position="12"/>
        <end position="34"/>
    </location>
</feature>
<gene>
    <name evidence="2" type="ORF">C1280_19735</name>
</gene>
<dbReference type="KEGG" id="gog:C1280_19735"/>
<sequence>MTDSAPRPPAAHWWNAWFAVWSPLAAWVTVVALLAAAGRLEPGGDVLFWGALGFGAACVLLGLFVVIGLATDALESTADDAAGTARERARLALLSLAGVVASLIGYGGLVVLIGFVLLMSAFRGIQH</sequence>
<organism evidence="2 3">
    <name type="scientific">Gemmata obscuriglobus</name>
    <dbReference type="NCBI Taxonomy" id="114"/>
    <lineage>
        <taxon>Bacteria</taxon>
        <taxon>Pseudomonadati</taxon>
        <taxon>Planctomycetota</taxon>
        <taxon>Planctomycetia</taxon>
        <taxon>Gemmatales</taxon>
        <taxon>Gemmataceae</taxon>
        <taxon>Gemmata</taxon>
    </lineage>
</organism>
<proteinExistence type="predicted"/>
<keyword evidence="1" id="KW-0472">Membrane</keyword>